<dbReference type="NCBIfam" id="NF001943">
    <property type="entry name" value="PRK00724.1-2"/>
    <property type="match status" value="1"/>
</dbReference>
<dbReference type="PIRSF" id="PIRSF015626">
    <property type="entry name" value="FdhD"/>
    <property type="match status" value="1"/>
</dbReference>
<comment type="subcellular location">
    <subcellularLocation>
        <location evidence="3">Cytoplasm</location>
    </subcellularLocation>
</comment>
<dbReference type="Gene3D" id="3.40.140.10">
    <property type="entry name" value="Cytidine Deaminase, domain 2"/>
    <property type="match status" value="1"/>
</dbReference>
<keyword evidence="5" id="KW-1185">Reference proteome</keyword>
<evidence type="ECO:0000256" key="3">
    <source>
        <dbReference type="HAMAP-Rule" id="MF_00187"/>
    </source>
</evidence>
<dbReference type="SUPFAM" id="SSF53927">
    <property type="entry name" value="Cytidine deaminase-like"/>
    <property type="match status" value="1"/>
</dbReference>
<dbReference type="Gene3D" id="3.10.20.10">
    <property type="match status" value="1"/>
</dbReference>
<evidence type="ECO:0000313" key="4">
    <source>
        <dbReference type="EMBL" id="RWY50339.1"/>
    </source>
</evidence>
<comment type="similarity">
    <text evidence="3">Belongs to the FdhD family.</text>
</comment>
<dbReference type="GO" id="GO:0005737">
    <property type="term" value="C:cytoplasm"/>
    <property type="evidence" value="ECO:0007669"/>
    <property type="project" value="UniProtKB-SubCell"/>
</dbReference>
<dbReference type="AlphaFoldDB" id="A0A3S3VKN5"/>
<feature type="active site" description="Cysteine persulfide intermediate" evidence="3">
    <location>
        <position position="122"/>
    </location>
</feature>
<dbReference type="GO" id="GO:0006777">
    <property type="term" value="P:Mo-molybdopterin cofactor biosynthetic process"/>
    <property type="evidence" value="ECO:0007669"/>
    <property type="project" value="UniProtKB-UniRule"/>
</dbReference>
<sequence length="292" mass="31583">MAVNAILKIPVTTITKGESEEHTDAIAIEEPLEIRLAHGPGVARKVQNISVTMRTPGNDAELACGFLFTEGVIKNVSDIKNAEHCFIACAENRENVIQVSLAENVVPNLQNTERNFYTTSSCGVCGKGSINAIRTISNYAAYDLETDAIIADVLTSLPAKLHQQQKVFADTGGLHASALFNLDGELLLVREDVGRHNALDKLIGATLLQNLLPLNNCILLLSGRASFELVQKAAMAGIHIIAAVGAPSSLAVQLAKEFNITLAGFLRGQRFNIYTVPRRILAITNREHENSY</sequence>
<comment type="caution">
    <text evidence="4">The sequence shown here is derived from an EMBL/GenBank/DDBJ whole genome shotgun (WGS) entry which is preliminary data.</text>
</comment>
<evidence type="ECO:0000256" key="1">
    <source>
        <dbReference type="ARBA" id="ARBA00022490"/>
    </source>
</evidence>
<keyword evidence="1 3" id="KW-0963">Cytoplasm</keyword>
<dbReference type="RefSeq" id="WP_128535070.1">
    <property type="nucleotide sequence ID" value="NZ_SBIW01000007.1"/>
</dbReference>
<dbReference type="PANTHER" id="PTHR30592:SF1">
    <property type="entry name" value="SULFUR CARRIER PROTEIN FDHD"/>
    <property type="match status" value="1"/>
</dbReference>
<gene>
    <name evidence="3 4" type="primary">fdhD</name>
    <name evidence="4" type="ORF">EPL05_16490</name>
</gene>
<dbReference type="HAMAP" id="MF_00187">
    <property type="entry name" value="FdhD"/>
    <property type="match status" value="1"/>
</dbReference>
<dbReference type="NCBIfam" id="TIGR00129">
    <property type="entry name" value="fdhD_narQ"/>
    <property type="match status" value="1"/>
</dbReference>
<dbReference type="Proteomes" id="UP000286701">
    <property type="component" value="Unassembled WGS sequence"/>
</dbReference>
<organism evidence="4 5">
    <name type="scientific">Mucilaginibacter gilvus</name>
    <dbReference type="NCBI Taxonomy" id="2305909"/>
    <lineage>
        <taxon>Bacteria</taxon>
        <taxon>Pseudomonadati</taxon>
        <taxon>Bacteroidota</taxon>
        <taxon>Sphingobacteriia</taxon>
        <taxon>Sphingobacteriales</taxon>
        <taxon>Sphingobacteriaceae</taxon>
        <taxon>Mucilaginibacter</taxon>
    </lineage>
</organism>
<keyword evidence="4" id="KW-0808">Transferase</keyword>
<dbReference type="GO" id="GO:0097163">
    <property type="term" value="F:sulfur carrier activity"/>
    <property type="evidence" value="ECO:0007669"/>
    <property type="project" value="UniProtKB-UniRule"/>
</dbReference>
<dbReference type="PANTHER" id="PTHR30592">
    <property type="entry name" value="FORMATE DEHYDROGENASE"/>
    <property type="match status" value="1"/>
</dbReference>
<evidence type="ECO:0000256" key="2">
    <source>
        <dbReference type="ARBA" id="ARBA00023150"/>
    </source>
</evidence>
<dbReference type="OrthoDB" id="9782042at2"/>
<dbReference type="GO" id="GO:0016783">
    <property type="term" value="F:sulfurtransferase activity"/>
    <property type="evidence" value="ECO:0007669"/>
    <property type="project" value="InterPro"/>
</dbReference>
<keyword evidence="2 3" id="KW-0501">Molybdenum cofactor biosynthesis</keyword>
<dbReference type="InterPro" id="IPR016193">
    <property type="entry name" value="Cytidine_deaminase-like"/>
</dbReference>
<evidence type="ECO:0000313" key="5">
    <source>
        <dbReference type="Proteomes" id="UP000286701"/>
    </source>
</evidence>
<proteinExistence type="inferred from homology"/>
<accession>A0A3S3VKN5</accession>
<comment type="function">
    <text evidence="3">Required for formate dehydrogenase (FDH) activity. Acts as a sulfur carrier protein that transfers sulfur from IscS to the molybdenum cofactor prior to its insertion into FDH.</text>
</comment>
<name>A0A3S3VKN5_9SPHI</name>
<reference evidence="4 5" key="1">
    <citation type="submission" date="2019-01" db="EMBL/GenBank/DDBJ databases">
        <title>Mucilaginibacter antarcticum sp. nov., isolated from antarctic soil.</title>
        <authorList>
            <person name="Yan Y.-Q."/>
            <person name="Du Z.-J."/>
        </authorList>
    </citation>
    <scope>NUCLEOTIDE SEQUENCE [LARGE SCALE GENOMIC DNA]</scope>
    <source>
        <strain evidence="4 5">F01003</strain>
    </source>
</reference>
<feature type="binding site" evidence="3">
    <location>
        <begin position="265"/>
        <end position="270"/>
    </location>
    <ligand>
        <name>Mo-bis(molybdopterin guanine dinucleotide)</name>
        <dbReference type="ChEBI" id="CHEBI:60539"/>
    </ligand>
</feature>
<dbReference type="InterPro" id="IPR003786">
    <property type="entry name" value="FdhD"/>
</dbReference>
<protein>
    <recommendedName>
        <fullName evidence="3">Sulfur carrier protein FdhD</fullName>
    </recommendedName>
</protein>
<dbReference type="Pfam" id="PF02634">
    <property type="entry name" value="FdhD-NarQ"/>
    <property type="match status" value="1"/>
</dbReference>
<dbReference type="EMBL" id="SBIW01000007">
    <property type="protein sequence ID" value="RWY50339.1"/>
    <property type="molecule type" value="Genomic_DNA"/>
</dbReference>